<gene>
    <name evidence="2" type="ORF">ElyMa_006716100</name>
</gene>
<dbReference type="AlphaFoldDB" id="A0AAV4IRL7"/>
<proteinExistence type="predicted"/>
<dbReference type="Proteomes" id="UP000762676">
    <property type="component" value="Unassembled WGS sequence"/>
</dbReference>
<feature type="chain" id="PRO_5043629672" evidence="1">
    <location>
        <begin position="21"/>
        <end position="125"/>
    </location>
</feature>
<sequence length="125" mass="14112">MKLAVASLCVVAMMCCGVTSQPTKTPPTVWDQLQENIDDIFDRNQGRKAPTNINDIAEKLRLRIMDAINNISEAKVKDIDSVIEHEIKDIDDTFGLSDFFKKVSKAIDANIDFKNTGNNRLVYFF</sequence>
<evidence type="ECO:0000313" key="3">
    <source>
        <dbReference type="Proteomes" id="UP000762676"/>
    </source>
</evidence>
<evidence type="ECO:0000256" key="1">
    <source>
        <dbReference type="SAM" id="SignalP"/>
    </source>
</evidence>
<keyword evidence="3" id="KW-1185">Reference proteome</keyword>
<reference evidence="2 3" key="1">
    <citation type="journal article" date="2021" name="Elife">
        <title>Chloroplast acquisition without the gene transfer in kleptoplastic sea slugs, Plakobranchus ocellatus.</title>
        <authorList>
            <person name="Maeda T."/>
            <person name="Takahashi S."/>
            <person name="Yoshida T."/>
            <person name="Shimamura S."/>
            <person name="Takaki Y."/>
            <person name="Nagai Y."/>
            <person name="Toyoda A."/>
            <person name="Suzuki Y."/>
            <person name="Arimoto A."/>
            <person name="Ishii H."/>
            <person name="Satoh N."/>
            <person name="Nishiyama T."/>
            <person name="Hasebe M."/>
            <person name="Maruyama T."/>
            <person name="Minagawa J."/>
            <person name="Obokata J."/>
            <person name="Shigenobu S."/>
        </authorList>
    </citation>
    <scope>NUCLEOTIDE SEQUENCE [LARGE SCALE GENOMIC DNA]</scope>
</reference>
<accession>A0AAV4IRL7</accession>
<comment type="caution">
    <text evidence="2">The sequence shown here is derived from an EMBL/GenBank/DDBJ whole genome shotgun (WGS) entry which is preliminary data.</text>
</comment>
<evidence type="ECO:0000313" key="2">
    <source>
        <dbReference type="EMBL" id="GFS13214.1"/>
    </source>
</evidence>
<name>A0AAV4IRL7_9GAST</name>
<organism evidence="2 3">
    <name type="scientific">Elysia marginata</name>
    <dbReference type="NCBI Taxonomy" id="1093978"/>
    <lineage>
        <taxon>Eukaryota</taxon>
        <taxon>Metazoa</taxon>
        <taxon>Spiralia</taxon>
        <taxon>Lophotrochozoa</taxon>
        <taxon>Mollusca</taxon>
        <taxon>Gastropoda</taxon>
        <taxon>Heterobranchia</taxon>
        <taxon>Euthyneura</taxon>
        <taxon>Panpulmonata</taxon>
        <taxon>Sacoglossa</taxon>
        <taxon>Placobranchoidea</taxon>
        <taxon>Plakobranchidae</taxon>
        <taxon>Elysia</taxon>
    </lineage>
</organism>
<feature type="signal peptide" evidence="1">
    <location>
        <begin position="1"/>
        <end position="20"/>
    </location>
</feature>
<dbReference type="EMBL" id="BMAT01013450">
    <property type="protein sequence ID" value="GFS13214.1"/>
    <property type="molecule type" value="Genomic_DNA"/>
</dbReference>
<keyword evidence="1" id="KW-0732">Signal</keyword>
<protein>
    <submittedName>
        <fullName evidence="2">Uncharacterized protein</fullName>
    </submittedName>
</protein>